<keyword evidence="2" id="KW-1133">Transmembrane helix</keyword>
<feature type="region of interest" description="Disordered" evidence="1">
    <location>
        <begin position="1"/>
        <end position="21"/>
    </location>
</feature>
<dbReference type="AlphaFoldDB" id="A0AA47N3P7"/>
<evidence type="ECO:0000256" key="1">
    <source>
        <dbReference type="SAM" id="MobiDB-lite"/>
    </source>
</evidence>
<dbReference type="Gene3D" id="3.60.10.10">
    <property type="entry name" value="Endonuclease/exonuclease/phosphatase"/>
    <property type="match status" value="1"/>
</dbReference>
<dbReference type="InterPro" id="IPR036691">
    <property type="entry name" value="Endo/exonu/phosph_ase_sf"/>
</dbReference>
<gene>
    <name evidence="3" type="ORF">N1851_007756</name>
</gene>
<sequence length="440" mass="48190">MVLRFGRATASTASSPRTPPAIGCSVRRGVMSHDSSDFVLTCAPCEKLLTSMSEVRKRKQDSREQAESTSTKIATTVKTNGWRHGHWCRVSSLTQPQSLISQTQARLYTQQRGRVSLSDIDEWRGDDHHLLIRPLGSCRKPWVSSMSGRLQEALGLLHVWMVAGSPGSPPCLDGCRKPWVSSMSGRLQEALGLLHVWTVAGSPGSPPCLDGCRKPWVSSMSAGDIWGIPMKSWETRGSVTTLKVNVPSPPPVTLCSSSNQGVMTLWVSALVSLLSLLGGYAKVYYGGVSEGKSRLINNFIIENTFDFMFVTETWLNQNNSGVVLVESIPPNFNIMSEIRVGKQGGGVMSEVRISQKGGGVMSEGRKSFGKFASFEYLALILKPASCVLLLTIYRPPKYSANFFDEFTEFSLNVSPLSVILIFILITPTTAVRSNFIMDNL</sequence>
<keyword evidence="4" id="KW-1185">Reference proteome</keyword>
<evidence type="ECO:0000313" key="4">
    <source>
        <dbReference type="Proteomes" id="UP001174136"/>
    </source>
</evidence>
<dbReference type="EMBL" id="JAOPHQ010001420">
    <property type="protein sequence ID" value="KAK0151119.1"/>
    <property type="molecule type" value="Genomic_DNA"/>
</dbReference>
<comment type="caution">
    <text evidence="3">The sequence shown here is derived from an EMBL/GenBank/DDBJ whole genome shotgun (WGS) entry which is preliminary data.</text>
</comment>
<dbReference type="Proteomes" id="UP001174136">
    <property type="component" value="Unassembled WGS sequence"/>
</dbReference>
<feature type="transmembrane region" description="Helical" evidence="2">
    <location>
        <begin position="413"/>
        <end position="431"/>
    </location>
</feature>
<name>A0AA47N3P7_MERPO</name>
<feature type="transmembrane region" description="Helical" evidence="2">
    <location>
        <begin position="374"/>
        <end position="393"/>
    </location>
</feature>
<reference evidence="3" key="1">
    <citation type="journal article" date="2023" name="Front. Mar. Sci.">
        <title>A new Merluccius polli reference genome to investigate the effects of global change in West African waters.</title>
        <authorList>
            <person name="Mateo J.L."/>
            <person name="Blanco-Fernandez C."/>
            <person name="Garcia-Vazquez E."/>
            <person name="Machado-Schiaffino G."/>
        </authorList>
    </citation>
    <scope>NUCLEOTIDE SEQUENCE</scope>
    <source>
        <strain evidence="3">C29</strain>
        <tissue evidence="3">Fin</tissue>
    </source>
</reference>
<keyword evidence="2" id="KW-0472">Membrane</keyword>
<feature type="transmembrane region" description="Helical" evidence="2">
    <location>
        <begin position="263"/>
        <end position="285"/>
    </location>
</feature>
<organism evidence="3 4">
    <name type="scientific">Merluccius polli</name>
    <name type="common">Benguela hake</name>
    <name type="synonym">Merluccius cadenati</name>
    <dbReference type="NCBI Taxonomy" id="89951"/>
    <lineage>
        <taxon>Eukaryota</taxon>
        <taxon>Metazoa</taxon>
        <taxon>Chordata</taxon>
        <taxon>Craniata</taxon>
        <taxon>Vertebrata</taxon>
        <taxon>Euteleostomi</taxon>
        <taxon>Actinopterygii</taxon>
        <taxon>Neopterygii</taxon>
        <taxon>Teleostei</taxon>
        <taxon>Neoteleostei</taxon>
        <taxon>Acanthomorphata</taxon>
        <taxon>Zeiogadaria</taxon>
        <taxon>Gadariae</taxon>
        <taxon>Gadiformes</taxon>
        <taxon>Gadoidei</taxon>
        <taxon>Merlucciidae</taxon>
        <taxon>Merluccius</taxon>
    </lineage>
</organism>
<accession>A0AA47N3P7</accession>
<evidence type="ECO:0000313" key="3">
    <source>
        <dbReference type="EMBL" id="KAK0151119.1"/>
    </source>
</evidence>
<proteinExistence type="predicted"/>
<evidence type="ECO:0000256" key="2">
    <source>
        <dbReference type="SAM" id="Phobius"/>
    </source>
</evidence>
<keyword evidence="2" id="KW-0812">Transmembrane</keyword>
<protein>
    <submittedName>
        <fullName evidence="3">Uncharacterized protein</fullName>
    </submittedName>
</protein>